<comment type="caution">
    <text evidence="3">The sequence shown here is derived from an EMBL/GenBank/DDBJ whole genome shotgun (WGS) entry which is preliminary data.</text>
</comment>
<dbReference type="AlphaFoldDB" id="A0ABD0LWY8"/>
<keyword evidence="4" id="KW-1185">Reference proteome</keyword>
<protein>
    <recommendedName>
        <fullName evidence="5">CUB domain-containing protein</fullName>
    </recommendedName>
</protein>
<feature type="compositionally biased region" description="Low complexity" evidence="1">
    <location>
        <begin position="315"/>
        <end position="324"/>
    </location>
</feature>
<keyword evidence="2" id="KW-1133">Transmembrane helix</keyword>
<dbReference type="Proteomes" id="UP001519460">
    <property type="component" value="Unassembled WGS sequence"/>
</dbReference>
<sequence>MAGPGCGLGERMVTDNDIFTLYAQYKINIQPDVDHCEVSLRTSLPNRRLRYYVDKLTIFDCGIEIWFYDNPDFLTQPSRTLGCSDDKQIPIQATTTHNVLKIMLRKETPSASAFEFQIKVTTDFGPSIDFEKNDAEFYEQPLDTGAIVGIAIAGTILIIALIGIAIYCCLKNRTDNMKYPEASEASGPSVFTSGNSQVLFAGNQQRKSGGKYGSMEDVRSNNSSEKGHNVFSNKGYHVDEDETKFNRQNSYRRQKGGQNNAAFDDTDTRGGTHFSRRDSGRSAKNKGDRNFSRKEEYEMSKVRPTPNGILKQSRSKSPNRSYSSTEGSSVDTNALVYGYSREKQDHPNIHHIPVIERSRSRSRSRPRSTQSGSTSRSGRPSSVGRAGGKKREPDTGRNYADMSQFLQEPKRQKPRSRSSGSVGRRRADSRASEHVPSEVSFSSSKKNTGGKRVHIAGVESDI</sequence>
<feature type="transmembrane region" description="Helical" evidence="2">
    <location>
        <begin position="146"/>
        <end position="170"/>
    </location>
</feature>
<gene>
    <name evidence="3" type="ORF">BaRGS_00005230</name>
</gene>
<accession>A0ABD0LWY8</accession>
<feature type="compositionally biased region" description="Low complexity" evidence="1">
    <location>
        <begin position="367"/>
        <end position="382"/>
    </location>
</feature>
<evidence type="ECO:0000256" key="2">
    <source>
        <dbReference type="SAM" id="Phobius"/>
    </source>
</evidence>
<keyword evidence="2" id="KW-0472">Membrane</keyword>
<proteinExistence type="predicted"/>
<reference evidence="3 4" key="1">
    <citation type="journal article" date="2023" name="Sci. Data">
        <title>Genome assembly of the Korean intertidal mud-creeper Batillaria attramentaria.</title>
        <authorList>
            <person name="Patra A.K."/>
            <person name="Ho P.T."/>
            <person name="Jun S."/>
            <person name="Lee S.J."/>
            <person name="Kim Y."/>
            <person name="Won Y.J."/>
        </authorList>
    </citation>
    <scope>NUCLEOTIDE SEQUENCE [LARGE SCALE GENOMIC DNA]</scope>
    <source>
        <strain evidence="3">Wonlab-2016</strain>
    </source>
</reference>
<feature type="compositionally biased region" description="Basic and acidic residues" evidence="1">
    <location>
        <begin position="425"/>
        <end position="436"/>
    </location>
</feature>
<feature type="region of interest" description="Disordered" evidence="1">
    <location>
        <begin position="203"/>
        <end position="329"/>
    </location>
</feature>
<feature type="compositionally biased region" description="Basic and acidic residues" evidence="1">
    <location>
        <begin position="266"/>
        <end position="301"/>
    </location>
</feature>
<organism evidence="3 4">
    <name type="scientific">Batillaria attramentaria</name>
    <dbReference type="NCBI Taxonomy" id="370345"/>
    <lineage>
        <taxon>Eukaryota</taxon>
        <taxon>Metazoa</taxon>
        <taxon>Spiralia</taxon>
        <taxon>Lophotrochozoa</taxon>
        <taxon>Mollusca</taxon>
        <taxon>Gastropoda</taxon>
        <taxon>Caenogastropoda</taxon>
        <taxon>Sorbeoconcha</taxon>
        <taxon>Cerithioidea</taxon>
        <taxon>Batillariidae</taxon>
        <taxon>Batillaria</taxon>
    </lineage>
</organism>
<name>A0ABD0LWY8_9CAEN</name>
<evidence type="ECO:0008006" key="5">
    <source>
        <dbReference type="Google" id="ProtNLM"/>
    </source>
</evidence>
<evidence type="ECO:0000313" key="4">
    <source>
        <dbReference type="Proteomes" id="UP001519460"/>
    </source>
</evidence>
<feature type="region of interest" description="Disordered" evidence="1">
    <location>
        <begin position="341"/>
        <end position="462"/>
    </location>
</feature>
<evidence type="ECO:0000313" key="3">
    <source>
        <dbReference type="EMBL" id="KAK7503691.1"/>
    </source>
</evidence>
<feature type="compositionally biased region" description="Basic and acidic residues" evidence="1">
    <location>
        <begin position="341"/>
        <end position="359"/>
    </location>
</feature>
<evidence type="ECO:0000256" key="1">
    <source>
        <dbReference type="SAM" id="MobiDB-lite"/>
    </source>
</evidence>
<dbReference type="EMBL" id="JACVVK020000019">
    <property type="protein sequence ID" value="KAK7503691.1"/>
    <property type="molecule type" value="Genomic_DNA"/>
</dbReference>
<keyword evidence="2" id="KW-0812">Transmembrane</keyword>